<dbReference type="PANTHER" id="PTHR31884:SF1">
    <property type="entry name" value="POLYGALACTURONASE"/>
    <property type="match status" value="1"/>
</dbReference>
<evidence type="ECO:0008006" key="11">
    <source>
        <dbReference type="Google" id="ProtNLM"/>
    </source>
</evidence>
<keyword evidence="10" id="KW-1185">Reference proteome</keyword>
<feature type="chain" id="PRO_5005548532" description="Right handed beta helix domain-containing protein" evidence="8">
    <location>
        <begin position="19"/>
        <end position="260"/>
    </location>
</feature>
<evidence type="ECO:0000313" key="9">
    <source>
        <dbReference type="EMBL" id="KNE71929.1"/>
    </source>
</evidence>
<keyword evidence="2 8" id="KW-0732">Signal</keyword>
<organism evidence="9 10">
    <name type="scientific">Allomyces macrogynus (strain ATCC 38327)</name>
    <name type="common">Allomyces javanicus var. macrogynus</name>
    <dbReference type="NCBI Taxonomy" id="578462"/>
    <lineage>
        <taxon>Eukaryota</taxon>
        <taxon>Fungi</taxon>
        <taxon>Fungi incertae sedis</taxon>
        <taxon>Blastocladiomycota</taxon>
        <taxon>Blastocladiomycetes</taxon>
        <taxon>Blastocladiales</taxon>
        <taxon>Blastocladiaceae</taxon>
        <taxon>Allomyces</taxon>
    </lineage>
</organism>
<dbReference type="GO" id="GO:0005576">
    <property type="term" value="C:extracellular region"/>
    <property type="evidence" value="ECO:0007669"/>
    <property type="project" value="TreeGrafter"/>
</dbReference>
<keyword evidence="4 7" id="KW-0378">Hydrolase</keyword>
<evidence type="ECO:0000256" key="8">
    <source>
        <dbReference type="SAM" id="SignalP"/>
    </source>
</evidence>
<dbReference type="InterPro" id="IPR050434">
    <property type="entry name" value="Glycosyl_hydrlase_28"/>
</dbReference>
<gene>
    <name evidence="9" type="ORF">AMAG_16353</name>
</gene>
<dbReference type="AlphaFoldDB" id="A0A0L0TBI0"/>
<evidence type="ECO:0000256" key="1">
    <source>
        <dbReference type="ARBA" id="ARBA00008834"/>
    </source>
</evidence>
<dbReference type="STRING" id="578462.A0A0L0TBI0"/>
<dbReference type="Gene3D" id="2.160.20.10">
    <property type="entry name" value="Single-stranded right-handed beta-helix, Pectin lyase-like"/>
    <property type="match status" value="1"/>
</dbReference>
<dbReference type="VEuPathDB" id="FungiDB:AMAG_16353"/>
<reference evidence="10" key="2">
    <citation type="submission" date="2009-11" db="EMBL/GenBank/DDBJ databases">
        <title>The Genome Sequence of Allomyces macrogynus strain ATCC 38327.</title>
        <authorList>
            <consortium name="The Broad Institute Genome Sequencing Platform"/>
            <person name="Russ C."/>
            <person name="Cuomo C."/>
            <person name="Shea T."/>
            <person name="Young S.K."/>
            <person name="Zeng Q."/>
            <person name="Koehrsen M."/>
            <person name="Haas B."/>
            <person name="Borodovsky M."/>
            <person name="Guigo R."/>
            <person name="Alvarado L."/>
            <person name="Berlin A."/>
            <person name="Borenstein D."/>
            <person name="Chen Z."/>
            <person name="Engels R."/>
            <person name="Freedman E."/>
            <person name="Gellesch M."/>
            <person name="Goldberg J."/>
            <person name="Griggs A."/>
            <person name="Gujja S."/>
            <person name="Heiman D."/>
            <person name="Hepburn T."/>
            <person name="Howarth C."/>
            <person name="Jen D."/>
            <person name="Larson L."/>
            <person name="Lewis B."/>
            <person name="Mehta T."/>
            <person name="Park D."/>
            <person name="Pearson M."/>
            <person name="Roberts A."/>
            <person name="Saif S."/>
            <person name="Shenoy N."/>
            <person name="Sisk P."/>
            <person name="Stolte C."/>
            <person name="Sykes S."/>
            <person name="Walk T."/>
            <person name="White J."/>
            <person name="Yandava C."/>
            <person name="Burger G."/>
            <person name="Gray M.W."/>
            <person name="Holland P.W.H."/>
            <person name="King N."/>
            <person name="Lang F.B.F."/>
            <person name="Roger A.J."/>
            <person name="Ruiz-Trillo I."/>
            <person name="Lander E."/>
            <person name="Nusbaum C."/>
        </authorList>
    </citation>
    <scope>NUCLEOTIDE SEQUENCE [LARGE SCALE GENOMIC DNA]</scope>
    <source>
        <strain evidence="10">ATCC 38327</strain>
    </source>
</reference>
<keyword evidence="5 7" id="KW-0326">Glycosidase</keyword>
<dbReference type="OrthoDB" id="1546079at2759"/>
<dbReference type="EMBL" id="GG745375">
    <property type="protein sequence ID" value="KNE71929.1"/>
    <property type="molecule type" value="Genomic_DNA"/>
</dbReference>
<protein>
    <recommendedName>
        <fullName evidence="11">Right handed beta helix domain-containing protein</fullName>
    </recommendedName>
</protein>
<sequence>MHRLLVFLLAFAALAAHAAPTGKTCVVDSFEVSKILADCSTSTINTRSLDGLKDNAIVDFAGDLLFDYSEREGPLFRVSGASDTAKVTADKLYWDGKGSNGGKTKPHLVVKLNAAGSVSLLGVKNTPTHAISVGAKGEMLLDRITIDDSLGANNGGHNTGCFDVLNVNGLTIQNSICKNQDDWLALNDGKNVKFLTNQCIGGHGILIGSIKAGKHVDNVLIQGNTIADSDQALHRHQHHQVVTRGMHWCWPGLRTVLLNQ</sequence>
<evidence type="ECO:0000256" key="5">
    <source>
        <dbReference type="ARBA" id="ARBA00023295"/>
    </source>
</evidence>
<evidence type="ECO:0000256" key="6">
    <source>
        <dbReference type="ARBA" id="ARBA00023316"/>
    </source>
</evidence>
<name>A0A0L0TBI0_ALLM3</name>
<dbReference type="GO" id="GO:0071555">
    <property type="term" value="P:cell wall organization"/>
    <property type="evidence" value="ECO:0007669"/>
    <property type="project" value="UniProtKB-KW"/>
</dbReference>
<dbReference type="eggNOG" id="ENOG502QTAW">
    <property type="taxonomic scope" value="Eukaryota"/>
</dbReference>
<accession>A0A0L0TBI0</accession>
<evidence type="ECO:0000256" key="7">
    <source>
        <dbReference type="RuleBase" id="RU361169"/>
    </source>
</evidence>
<evidence type="ECO:0000256" key="4">
    <source>
        <dbReference type="ARBA" id="ARBA00022801"/>
    </source>
</evidence>
<dbReference type="GO" id="GO:0004650">
    <property type="term" value="F:polygalacturonase activity"/>
    <property type="evidence" value="ECO:0007669"/>
    <property type="project" value="InterPro"/>
</dbReference>
<dbReference type="Proteomes" id="UP000054350">
    <property type="component" value="Unassembled WGS sequence"/>
</dbReference>
<evidence type="ECO:0000313" key="10">
    <source>
        <dbReference type="Proteomes" id="UP000054350"/>
    </source>
</evidence>
<feature type="signal peptide" evidence="8">
    <location>
        <begin position="1"/>
        <end position="18"/>
    </location>
</feature>
<dbReference type="InterPro" id="IPR012334">
    <property type="entry name" value="Pectin_lyas_fold"/>
</dbReference>
<proteinExistence type="inferred from homology"/>
<dbReference type="InterPro" id="IPR000743">
    <property type="entry name" value="Glyco_hydro_28"/>
</dbReference>
<dbReference type="Pfam" id="PF00295">
    <property type="entry name" value="Glyco_hydro_28"/>
    <property type="match status" value="1"/>
</dbReference>
<dbReference type="InterPro" id="IPR011050">
    <property type="entry name" value="Pectin_lyase_fold/virulence"/>
</dbReference>
<reference evidence="9 10" key="1">
    <citation type="submission" date="2009-11" db="EMBL/GenBank/DDBJ databases">
        <title>Annotation of Allomyces macrogynus ATCC 38327.</title>
        <authorList>
            <consortium name="The Broad Institute Genome Sequencing Platform"/>
            <person name="Russ C."/>
            <person name="Cuomo C."/>
            <person name="Burger G."/>
            <person name="Gray M.W."/>
            <person name="Holland P.W.H."/>
            <person name="King N."/>
            <person name="Lang F.B.F."/>
            <person name="Roger A.J."/>
            <person name="Ruiz-Trillo I."/>
            <person name="Young S.K."/>
            <person name="Zeng Q."/>
            <person name="Gargeya S."/>
            <person name="Fitzgerald M."/>
            <person name="Haas B."/>
            <person name="Abouelleil A."/>
            <person name="Alvarado L."/>
            <person name="Arachchi H.M."/>
            <person name="Berlin A."/>
            <person name="Chapman S.B."/>
            <person name="Gearin G."/>
            <person name="Goldberg J."/>
            <person name="Griggs A."/>
            <person name="Gujja S."/>
            <person name="Hansen M."/>
            <person name="Heiman D."/>
            <person name="Howarth C."/>
            <person name="Larimer J."/>
            <person name="Lui A."/>
            <person name="MacDonald P.J.P."/>
            <person name="McCowen C."/>
            <person name="Montmayeur A."/>
            <person name="Murphy C."/>
            <person name="Neiman D."/>
            <person name="Pearson M."/>
            <person name="Priest M."/>
            <person name="Roberts A."/>
            <person name="Saif S."/>
            <person name="Shea T."/>
            <person name="Sisk P."/>
            <person name="Stolte C."/>
            <person name="Sykes S."/>
            <person name="Wortman J."/>
            <person name="Nusbaum C."/>
            <person name="Birren B."/>
        </authorList>
    </citation>
    <scope>NUCLEOTIDE SEQUENCE [LARGE SCALE GENOMIC DNA]</scope>
    <source>
        <strain evidence="9 10">ATCC 38327</strain>
    </source>
</reference>
<dbReference type="SUPFAM" id="SSF51126">
    <property type="entry name" value="Pectin lyase-like"/>
    <property type="match status" value="1"/>
</dbReference>
<keyword evidence="6" id="KW-0961">Cell wall biogenesis/degradation</keyword>
<comment type="similarity">
    <text evidence="1 7">Belongs to the glycosyl hydrolase 28 family.</text>
</comment>
<keyword evidence="3" id="KW-0677">Repeat</keyword>
<dbReference type="PANTHER" id="PTHR31884">
    <property type="entry name" value="POLYGALACTURONASE"/>
    <property type="match status" value="1"/>
</dbReference>
<dbReference type="GO" id="GO:0045490">
    <property type="term" value="P:pectin catabolic process"/>
    <property type="evidence" value="ECO:0007669"/>
    <property type="project" value="TreeGrafter"/>
</dbReference>
<evidence type="ECO:0000256" key="2">
    <source>
        <dbReference type="ARBA" id="ARBA00022729"/>
    </source>
</evidence>
<evidence type="ECO:0000256" key="3">
    <source>
        <dbReference type="ARBA" id="ARBA00022737"/>
    </source>
</evidence>